<evidence type="ECO:0000313" key="2">
    <source>
        <dbReference type="Proteomes" id="UP000015001"/>
    </source>
</evidence>
<accession>S4MTH9</accession>
<reference evidence="1 2" key="1">
    <citation type="submission" date="2013-02" db="EMBL/GenBank/DDBJ databases">
        <title>Draft Genome Sequence of Streptomyces afghaniensis, Which Produces Compounds of the Julimycin B-Complex.</title>
        <authorList>
            <person name="Gruening B.A."/>
            <person name="Praeg A."/>
            <person name="Erxleben A."/>
            <person name="Guenther S."/>
            <person name="Fiedler H.-P."/>
            <person name="Goodfellow M."/>
            <person name="Mueller M."/>
        </authorList>
    </citation>
    <scope>NUCLEOTIDE SEQUENCE [LARGE SCALE GENOMIC DNA]</scope>
    <source>
        <strain evidence="1 2">772</strain>
    </source>
</reference>
<organism evidence="1 2">
    <name type="scientific">Streptomyces afghaniensis 772</name>
    <dbReference type="NCBI Taxonomy" id="1283301"/>
    <lineage>
        <taxon>Bacteria</taxon>
        <taxon>Bacillati</taxon>
        <taxon>Actinomycetota</taxon>
        <taxon>Actinomycetes</taxon>
        <taxon>Kitasatosporales</taxon>
        <taxon>Streptomycetaceae</taxon>
        <taxon>Streptomyces</taxon>
    </lineage>
</organism>
<name>S4MTH9_9ACTN</name>
<dbReference type="InterPro" id="IPR023213">
    <property type="entry name" value="CAT-like_dom_sf"/>
</dbReference>
<keyword evidence="2" id="KW-1185">Reference proteome</keyword>
<dbReference type="EMBL" id="AOPY01000593">
    <property type="protein sequence ID" value="EPJ42833.1"/>
    <property type="molecule type" value="Genomic_DNA"/>
</dbReference>
<dbReference type="AlphaFoldDB" id="S4MTH9"/>
<dbReference type="Proteomes" id="UP000015001">
    <property type="component" value="Unassembled WGS sequence"/>
</dbReference>
<dbReference type="HOGENOM" id="CLU_3173474_0_0_11"/>
<comment type="caution">
    <text evidence="1">The sequence shown here is derived from an EMBL/GenBank/DDBJ whole genome shotgun (WGS) entry which is preliminary data.</text>
</comment>
<sequence>MSALGEREREAAWQRLLDEERARRFDLAKPPLLRQLLVRWAPDATGC</sequence>
<protein>
    <submittedName>
        <fullName evidence="1">Uncharacterized protein</fullName>
    </submittedName>
</protein>
<dbReference type="Gene3D" id="3.30.559.10">
    <property type="entry name" value="Chloramphenicol acetyltransferase-like domain"/>
    <property type="match status" value="1"/>
</dbReference>
<dbReference type="PATRIC" id="fig|1283301.3.peg.104"/>
<evidence type="ECO:0000313" key="1">
    <source>
        <dbReference type="EMBL" id="EPJ42833.1"/>
    </source>
</evidence>
<gene>
    <name evidence="1" type="ORF">STAFG_0111</name>
</gene>
<dbReference type="OrthoDB" id="2472181at2"/>
<proteinExistence type="predicted"/>